<reference evidence="1 2" key="1">
    <citation type="submission" date="2019-08" db="EMBL/GenBank/DDBJ databases">
        <title>Genome sequence of Gillisia hiemivivida IC154 (type strain).</title>
        <authorList>
            <person name="Bowman J.P."/>
        </authorList>
    </citation>
    <scope>NUCLEOTIDE SEQUENCE [LARGE SCALE GENOMIC DNA]</scope>
    <source>
        <strain evidence="1 2">IC154</strain>
    </source>
</reference>
<dbReference type="EMBL" id="VORY01000008">
    <property type="protein sequence ID" value="TXD93786.1"/>
    <property type="molecule type" value="Genomic_DNA"/>
</dbReference>
<sequence>MSKNFSRINFHSETVERFKKYAVENEVNYTETLEAMLDFFDKNYISPFKPFPLTNNRLLHIFNKRMDALEALLRKMEKDSLEPTLKILLNLINGANLRNKPLYREKKAYEEDDTHPDFYK</sequence>
<accession>A0A5C6ZTQ7</accession>
<evidence type="ECO:0000313" key="2">
    <source>
        <dbReference type="Proteomes" id="UP000321367"/>
    </source>
</evidence>
<proteinExistence type="predicted"/>
<dbReference type="NCBIfam" id="NF041200">
    <property type="entry name" value="mob_BfmA_Nterm"/>
    <property type="match status" value="1"/>
</dbReference>
<organism evidence="1 2">
    <name type="scientific">Gillisia hiemivivida</name>
    <dbReference type="NCBI Taxonomy" id="291190"/>
    <lineage>
        <taxon>Bacteria</taxon>
        <taxon>Pseudomonadati</taxon>
        <taxon>Bacteroidota</taxon>
        <taxon>Flavobacteriia</taxon>
        <taxon>Flavobacteriales</taxon>
        <taxon>Flavobacteriaceae</taxon>
        <taxon>Gillisia</taxon>
    </lineage>
</organism>
<comment type="caution">
    <text evidence="1">The sequence shown here is derived from an EMBL/GenBank/DDBJ whole genome shotgun (WGS) entry which is preliminary data.</text>
</comment>
<name>A0A5C6ZTQ7_9FLAO</name>
<dbReference type="RefSeq" id="WP_146932261.1">
    <property type="nucleotide sequence ID" value="NZ_CBCSHZ010000008.1"/>
</dbReference>
<dbReference type="Proteomes" id="UP000321367">
    <property type="component" value="Unassembled WGS sequence"/>
</dbReference>
<keyword evidence="2" id="KW-1185">Reference proteome</keyword>
<dbReference type="AlphaFoldDB" id="A0A5C6ZTQ7"/>
<dbReference type="OrthoDB" id="1441069at2"/>
<protein>
    <submittedName>
        <fullName evidence="1">Uncharacterized protein</fullName>
    </submittedName>
</protein>
<gene>
    <name evidence="1" type="ORF">ES724_09000</name>
</gene>
<evidence type="ECO:0000313" key="1">
    <source>
        <dbReference type="EMBL" id="TXD93786.1"/>
    </source>
</evidence>
<dbReference type="InterPro" id="IPR048012">
    <property type="entry name" value="BfmA-like_N"/>
</dbReference>